<name>A0ABV5G6J9_9MICC</name>
<reference evidence="2 3" key="1">
    <citation type="submission" date="2024-09" db="EMBL/GenBank/DDBJ databases">
        <authorList>
            <person name="Sun Q."/>
            <person name="Mori K."/>
        </authorList>
    </citation>
    <scope>NUCLEOTIDE SEQUENCE [LARGE SCALE GENOMIC DNA]</scope>
    <source>
        <strain evidence="2 3">CCM 7609</strain>
    </source>
</reference>
<protein>
    <submittedName>
        <fullName evidence="2">Uncharacterized protein</fullName>
    </submittedName>
</protein>
<dbReference type="EMBL" id="JBHMFI010000002">
    <property type="protein sequence ID" value="MFB9074570.1"/>
    <property type="molecule type" value="Genomic_DNA"/>
</dbReference>
<dbReference type="Proteomes" id="UP001589575">
    <property type="component" value="Unassembled WGS sequence"/>
</dbReference>
<comment type="caution">
    <text evidence="2">The sequence shown here is derived from an EMBL/GenBank/DDBJ whole genome shotgun (WGS) entry which is preliminary data.</text>
</comment>
<evidence type="ECO:0000313" key="2">
    <source>
        <dbReference type="EMBL" id="MFB9074570.1"/>
    </source>
</evidence>
<organism evidence="2 3">
    <name type="scientific">Citricoccus parietis</name>
    <dbReference type="NCBI Taxonomy" id="592307"/>
    <lineage>
        <taxon>Bacteria</taxon>
        <taxon>Bacillati</taxon>
        <taxon>Actinomycetota</taxon>
        <taxon>Actinomycetes</taxon>
        <taxon>Micrococcales</taxon>
        <taxon>Micrococcaceae</taxon>
        <taxon>Citricoccus</taxon>
    </lineage>
</organism>
<gene>
    <name evidence="2" type="ORF">ACFFX0_26625</name>
</gene>
<feature type="compositionally biased region" description="Gly residues" evidence="1">
    <location>
        <begin position="307"/>
        <end position="318"/>
    </location>
</feature>
<feature type="compositionally biased region" description="Basic and acidic residues" evidence="1">
    <location>
        <begin position="337"/>
        <end position="358"/>
    </location>
</feature>
<feature type="region of interest" description="Disordered" evidence="1">
    <location>
        <begin position="333"/>
        <end position="358"/>
    </location>
</feature>
<sequence>MELAELRHGVVEGAEVRGLVAQPQDGGLTGIQGEVFDEVQRDVAGSVIRVDVAVGEGEALPAQVDGLVSGVVDLEVLEAVGARGVRQDLGHDDRRHHVGSRPLGLVSGLFGFLSRSSESRLVLGDLARGGRGLGLHHGARGLTLGRGAPEVDPLLGGGRAGRVVGPAVDLSVLEHADAAITAVGHAVLAGDANHARGVGVRHAVELTELVHGVGEGIEVIGRVAQPHHDGLTRLQDHVTFIFGDGQRNVAGGVGGIDVRVAEAIARGGQVNGLLCRVVQFEELEGVGTGGVGHDLGDQQTGRRIRVGDGGGVAGGRRTGRGGLRLGDCRRQRCGTGGRDRQWRERDEAGRTECGHPGA</sequence>
<feature type="region of interest" description="Disordered" evidence="1">
    <location>
        <begin position="291"/>
        <end position="318"/>
    </location>
</feature>
<proteinExistence type="predicted"/>
<accession>A0ABV5G6J9</accession>
<evidence type="ECO:0000256" key="1">
    <source>
        <dbReference type="SAM" id="MobiDB-lite"/>
    </source>
</evidence>
<keyword evidence="3" id="KW-1185">Reference proteome</keyword>
<evidence type="ECO:0000313" key="3">
    <source>
        <dbReference type="Proteomes" id="UP001589575"/>
    </source>
</evidence>